<feature type="compositionally biased region" description="Acidic residues" evidence="1">
    <location>
        <begin position="456"/>
        <end position="469"/>
    </location>
</feature>
<keyword evidence="4" id="KW-1185">Reference proteome</keyword>
<dbReference type="InterPro" id="IPR003615">
    <property type="entry name" value="HNH_nuc"/>
</dbReference>
<dbReference type="AlphaFoldDB" id="A0A0D1LI30"/>
<evidence type="ECO:0000256" key="1">
    <source>
        <dbReference type="SAM" id="MobiDB-lite"/>
    </source>
</evidence>
<evidence type="ECO:0000313" key="4">
    <source>
        <dbReference type="Proteomes" id="UP000032221"/>
    </source>
</evidence>
<feature type="compositionally biased region" description="Acidic residues" evidence="1">
    <location>
        <begin position="181"/>
        <end position="193"/>
    </location>
</feature>
<evidence type="ECO:0000313" key="3">
    <source>
        <dbReference type="EMBL" id="KIU15691.1"/>
    </source>
</evidence>
<gene>
    <name evidence="3" type="ORF">TL10_17520</name>
</gene>
<feature type="region of interest" description="Disordered" evidence="1">
    <location>
        <begin position="180"/>
        <end position="214"/>
    </location>
</feature>
<accession>A0A0D1LI30</accession>
<organism evidence="3 4">
    <name type="scientific">Mycolicibacterium llatzerense</name>
    <dbReference type="NCBI Taxonomy" id="280871"/>
    <lineage>
        <taxon>Bacteria</taxon>
        <taxon>Bacillati</taxon>
        <taxon>Actinomycetota</taxon>
        <taxon>Actinomycetes</taxon>
        <taxon>Mycobacteriales</taxon>
        <taxon>Mycobacteriaceae</taxon>
        <taxon>Mycolicibacterium</taxon>
    </lineage>
</organism>
<protein>
    <recommendedName>
        <fullName evidence="2">DUF222 domain-containing protein</fullName>
    </recommendedName>
</protein>
<dbReference type="EMBL" id="JXST01000024">
    <property type="protein sequence ID" value="KIU15691.1"/>
    <property type="molecule type" value="Genomic_DNA"/>
</dbReference>
<dbReference type="PATRIC" id="fig|280871.6.peg.3626"/>
<dbReference type="OrthoDB" id="4774865at2"/>
<name>A0A0D1LI30_9MYCO</name>
<feature type="compositionally biased region" description="Basic and acidic residues" evidence="1">
    <location>
        <begin position="194"/>
        <end position="212"/>
    </location>
</feature>
<dbReference type="Proteomes" id="UP000032221">
    <property type="component" value="Unassembled WGS sequence"/>
</dbReference>
<comment type="caution">
    <text evidence="3">The sequence shown here is derived from an EMBL/GenBank/DDBJ whole genome shotgun (WGS) entry which is preliminary data.</text>
</comment>
<feature type="region of interest" description="Disordered" evidence="1">
    <location>
        <begin position="418"/>
        <end position="469"/>
    </location>
</feature>
<proteinExistence type="predicted"/>
<dbReference type="RefSeq" id="WP_043986602.1">
    <property type="nucleotide sequence ID" value="NZ_JXST01000024.1"/>
</dbReference>
<dbReference type="STRING" id="280871.TL10_17520"/>
<feature type="domain" description="DUF222" evidence="2">
    <location>
        <begin position="43"/>
        <end position="368"/>
    </location>
</feature>
<dbReference type="CDD" id="cd00085">
    <property type="entry name" value="HNHc"/>
    <property type="match status" value="1"/>
</dbReference>
<reference evidence="3 4" key="1">
    <citation type="submission" date="2015-01" db="EMBL/GenBank/DDBJ databases">
        <title>Genome sequence of Mycobacterium llatzerense and Mycobacterium immunogenum recovered from brain abscess.</title>
        <authorList>
            <person name="Greninger A.L."/>
            <person name="Langelier C."/>
            <person name="Cunningham G."/>
            <person name="Chiu C.Y."/>
            <person name="Miller S."/>
        </authorList>
    </citation>
    <scope>NUCLEOTIDE SEQUENCE [LARGE SCALE GENOMIC DNA]</scope>
    <source>
        <strain evidence="3 4">CLUC14</strain>
    </source>
</reference>
<dbReference type="InterPro" id="IPR003870">
    <property type="entry name" value="DUF222"/>
</dbReference>
<evidence type="ECO:0000259" key="2">
    <source>
        <dbReference type="Pfam" id="PF02720"/>
    </source>
</evidence>
<sequence length="469" mass="50477">MDVDNPTAVEEAYAGLDTALVRVAALDYTTLSVPELLALQSHREQMRCAAEAVDHAILAATQAQTTLKEIGAKNWAEVLRIRDRLGSDDARRRVRHAELLAPRRSLTGELLPPLRPYVAAAVAAGAINADHVDVIESFFAKLPTWAGLTAVDDAENALVAAARNLTPEALRSVVKRKLYELDQDGPEPDDRDPEPDRDRALTLGKQRPDGTSELRGVLTPAARAAYEALMVKYAAPGMCNPADAQPCMSGTPTQEQIDADTRTLAQRQHDAWEAMGHLLLSTDLGEHNGYPVTIVATCTVEQLEDRAGVAHTHTGSQLPVKDLVNLAARTGASCYLTVFDNHAPIPLYLGRARRTATTGQRLALLARDKGCTHPDCTIPAAGCQAHHAVADWHHGGRTDITDLALACGPHNRLADTGGWSTAMGSDGRTHWTPPPLLDVGQPRTNQYHHPTLYPAEGEDSDGESDSPAT</sequence>
<dbReference type="Pfam" id="PF02720">
    <property type="entry name" value="DUF222"/>
    <property type="match status" value="1"/>
</dbReference>